<dbReference type="GO" id="GO:0009055">
    <property type="term" value="F:electron transfer activity"/>
    <property type="evidence" value="ECO:0007669"/>
    <property type="project" value="UniProtKB-UniRule"/>
</dbReference>
<dbReference type="InterPro" id="IPR029039">
    <property type="entry name" value="Flavoprotein-like_sf"/>
</dbReference>
<accession>A0A328BD01</accession>
<gene>
    <name evidence="6" type="primary">azoR</name>
    <name evidence="8" type="ORF">DLM85_16885</name>
</gene>
<protein>
    <recommendedName>
        <fullName evidence="6">FMN dependent NADH:quinone oxidoreductase</fullName>
        <ecNumber evidence="6">1.6.5.-</ecNumber>
    </recommendedName>
    <alternativeName>
        <fullName evidence="6">Azo-dye reductase</fullName>
    </alternativeName>
    <alternativeName>
        <fullName evidence="6">FMN-dependent NADH-azo compound oxidoreductase</fullName>
    </alternativeName>
    <alternativeName>
        <fullName evidence="6">FMN-dependent NADH-azoreductase</fullName>
        <ecNumber evidence="6">1.7.1.17</ecNumber>
    </alternativeName>
</protein>
<comment type="caution">
    <text evidence="8">The sequence shown here is derived from an EMBL/GenBank/DDBJ whole genome shotgun (WGS) entry which is preliminary data.</text>
</comment>
<evidence type="ECO:0000256" key="4">
    <source>
        <dbReference type="ARBA" id="ARBA00023027"/>
    </source>
</evidence>
<dbReference type="EMBL" id="QHKM01000005">
    <property type="protein sequence ID" value="RAK65212.1"/>
    <property type="molecule type" value="Genomic_DNA"/>
</dbReference>
<dbReference type="Gene3D" id="3.40.50.360">
    <property type="match status" value="1"/>
</dbReference>
<dbReference type="AlphaFoldDB" id="A0A328BD01"/>
<comment type="subunit">
    <text evidence="6">Homodimer.</text>
</comment>
<evidence type="ECO:0000256" key="3">
    <source>
        <dbReference type="ARBA" id="ARBA00023002"/>
    </source>
</evidence>
<dbReference type="OrthoDB" id="9805013at2"/>
<sequence length="196" mass="21410">MNALVINSSGRTEQSVSRKLVAELVAELLVLYPKLHVNYRDVARGIPLVDDQMIEGFFTPDEYRTPELRQALAVSDELVDELRAADVLIIGAPVYNLSIPACLKAWLDLVVRMGLTFTHSSAGYEGLLTTRKAYLVVTSGSVAVGTPWDFATPYLRTILGFMGIVDVEIISATQLIVLSEAPISEAREAIHHLATA</sequence>
<feature type="binding site" evidence="6">
    <location>
        <position position="9"/>
    </location>
    <ligand>
        <name>FMN</name>
        <dbReference type="ChEBI" id="CHEBI:58210"/>
    </ligand>
</feature>
<dbReference type="HAMAP" id="MF_01216">
    <property type="entry name" value="Azoreductase_type1"/>
    <property type="match status" value="1"/>
</dbReference>
<dbReference type="InterPro" id="IPR023048">
    <property type="entry name" value="NADH:quinone_OxRdtase_FMN_depd"/>
</dbReference>
<feature type="binding site" evidence="6">
    <location>
        <begin position="15"/>
        <end position="17"/>
    </location>
    <ligand>
        <name>FMN</name>
        <dbReference type="ChEBI" id="CHEBI:58210"/>
    </ligand>
</feature>
<dbReference type="Proteomes" id="UP000248553">
    <property type="component" value="Unassembled WGS sequence"/>
</dbReference>
<comment type="catalytic activity">
    <reaction evidence="6">
        <text>2 a quinone + NADH + H(+) = 2 a 1,4-benzosemiquinone + NAD(+)</text>
        <dbReference type="Rhea" id="RHEA:65952"/>
        <dbReference type="ChEBI" id="CHEBI:15378"/>
        <dbReference type="ChEBI" id="CHEBI:57540"/>
        <dbReference type="ChEBI" id="CHEBI:57945"/>
        <dbReference type="ChEBI" id="CHEBI:132124"/>
        <dbReference type="ChEBI" id="CHEBI:134225"/>
    </reaction>
</comment>
<evidence type="ECO:0000256" key="1">
    <source>
        <dbReference type="ARBA" id="ARBA00022630"/>
    </source>
</evidence>
<dbReference type="InterPro" id="IPR050104">
    <property type="entry name" value="FMN-dep_NADH:Q_OxRdtase_AzoR1"/>
</dbReference>
<evidence type="ECO:0000259" key="7">
    <source>
        <dbReference type="Pfam" id="PF02525"/>
    </source>
</evidence>
<evidence type="ECO:0000256" key="5">
    <source>
        <dbReference type="ARBA" id="ARBA00048542"/>
    </source>
</evidence>
<dbReference type="InterPro" id="IPR003680">
    <property type="entry name" value="Flavodoxin_fold"/>
</dbReference>
<dbReference type="RefSeq" id="WP_111479297.1">
    <property type="nucleotide sequence ID" value="NZ_QHKM01000005.1"/>
</dbReference>
<dbReference type="SUPFAM" id="SSF52218">
    <property type="entry name" value="Flavoproteins"/>
    <property type="match status" value="1"/>
</dbReference>
<keyword evidence="4 6" id="KW-0520">NAD</keyword>
<comment type="function">
    <text evidence="6">Also exhibits azoreductase activity. Catalyzes the reductive cleavage of the azo bond in aromatic azo compounds to the corresponding amines.</text>
</comment>
<dbReference type="PANTHER" id="PTHR43741:SF2">
    <property type="entry name" value="FMN-DEPENDENT NADH:QUINONE OXIDOREDUCTASE"/>
    <property type="match status" value="1"/>
</dbReference>
<organism evidence="8 9">
    <name type="scientific">Hymenobacter edaphi</name>
    <dbReference type="NCBI Taxonomy" id="2211146"/>
    <lineage>
        <taxon>Bacteria</taxon>
        <taxon>Pseudomonadati</taxon>
        <taxon>Bacteroidota</taxon>
        <taxon>Cytophagia</taxon>
        <taxon>Cytophagales</taxon>
        <taxon>Hymenobacteraceae</taxon>
        <taxon>Hymenobacter</taxon>
    </lineage>
</organism>
<dbReference type="EC" id="1.7.1.17" evidence="6"/>
<comment type="caution">
    <text evidence="6">Lacks conserved residue(s) required for the propagation of feature annotation.</text>
</comment>
<comment type="similarity">
    <text evidence="6">Belongs to the azoreductase type 1 family.</text>
</comment>
<comment type="function">
    <text evidence="6">Quinone reductase that provides resistance to thiol-specific stress caused by electrophilic quinones.</text>
</comment>
<comment type="catalytic activity">
    <reaction evidence="5">
        <text>N,N-dimethyl-1,4-phenylenediamine + anthranilate + 2 NAD(+) = 2-(4-dimethylaminophenyl)diazenylbenzoate + 2 NADH + 2 H(+)</text>
        <dbReference type="Rhea" id="RHEA:55872"/>
        <dbReference type="ChEBI" id="CHEBI:15378"/>
        <dbReference type="ChEBI" id="CHEBI:15783"/>
        <dbReference type="ChEBI" id="CHEBI:16567"/>
        <dbReference type="ChEBI" id="CHEBI:57540"/>
        <dbReference type="ChEBI" id="CHEBI:57945"/>
        <dbReference type="ChEBI" id="CHEBI:71579"/>
        <dbReference type="EC" id="1.7.1.17"/>
    </reaction>
    <physiologicalReaction direction="right-to-left" evidence="5">
        <dbReference type="Rhea" id="RHEA:55874"/>
    </physiologicalReaction>
</comment>
<dbReference type="EC" id="1.6.5.-" evidence="6"/>
<keyword evidence="3 6" id="KW-0560">Oxidoreductase</keyword>
<comment type="cofactor">
    <cofactor evidence="6">
        <name>FMN</name>
        <dbReference type="ChEBI" id="CHEBI:58210"/>
    </cofactor>
    <text evidence="6">Binds 1 FMN per subunit.</text>
</comment>
<keyword evidence="1 6" id="KW-0285">Flavoprotein</keyword>
<evidence type="ECO:0000313" key="8">
    <source>
        <dbReference type="EMBL" id="RAK65212.1"/>
    </source>
</evidence>
<dbReference type="Pfam" id="PF02525">
    <property type="entry name" value="Flavodoxin_2"/>
    <property type="match status" value="1"/>
</dbReference>
<keyword evidence="2 6" id="KW-0288">FMN</keyword>
<dbReference type="PANTHER" id="PTHR43741">
    <property type="entry name" value="FMN-DEPENDENT NADH-AZOREDUCTASE 1"/>
    <property type="match status" value="1"/>
</dbReference>
<proteinExistence type="inferred from homology"/>
<feature type="domain" description="Flavodoxin-like fold" evidence="7">
    <location>
        <begin position="1"/>
        <end position="191"/>
    </location>
</feature>
<evidence type="ECO:0000256" key="2">
    <source>
        <dbReference type="ARBA" id="ARBA00022643"/>
    </source>
</evidence>
<name>A0A328BD01_9BACT</name>
<evidence type="ECO:0000313" key="9">
    <source>
        <dbReference type="Proteomes" id="UP000248553"/>
    </source>
</evidence>
<reference evidence="9" key="1">
    <citation type="submission" date="2018-05" db="EMBL/GenBank/DDBJ databases">
        <authorList>
            <person name="Nie L."/>
        </authorList>
    </citation>
    <scope>NUCLEOTIDE SEQUENCE [LARGE SCALE GENOMIC DNA]</scope>
    <source>
        <strain evidence="9">NL</strain>
    </source>
</reference>
<dbReference type="GO" id="GO:0016655">
    <property type="term" value="F:oxidoreductase activity, acting on NAD(P)H, quinone or similar compound as acceptor"/>
    <property type="evidence" value="ECO:0007669"/>
    <property type="project" value="InterPro"/>
</dbReference>
<dbReference type="GO" id="GO:0016652">
    <property type="term" value="F:oxidoreductase activity, acting on NAD(P)H as acceptor"/>
    <property type="evidence" value="ECO:0007669"/>
    <property type="project" value="UniProtKB-UniRule"/>
</dbReference>
<keyword evidence="9" id="KW-1185">Reference proteome</keyword>
<dbReference type="GO" id="GO:0010181">
    <property type="term" value="F:FMN binding"/>
    <property type="evidence" value="ECO:0007669"/>
    <property type="project" value="UniProtKB-UniRule"/>
</dbReference>
<evidence type="ECO:0000256" key="6">
    <source>
        <dbReference type="HAMAP-Rule" id="MF_01216"/>
    </source>
</evidence>